<dbReference type="Gene3D" id="3.20.20.150">
    <property type="entry name" value="Divalent-metal-dependent TIM barrel enzymes"/>
    <property type="match status" value="1"/>
</dbReference>
<sequence length="307" mass="32833">MKESLHDYMKVGIVHFMADPAAMTGEGEIAASVARIAADDFFDAIEVTHVKDPAERADVAAVVSSAGMTVGFGGQPLILRGRLNLNSTDDAERAAAIETLKGGIDQAYELGAGKFGFLSGPNPPADQRETALGLLADSIVQLGRYAASKGDLTLSLETFDDSTDKCALIGTNRLACELAREVRKAIPGFGLMVDLSHLPMQGETVHQALSETAEFINHAHIGNCVIRDPSDPAYGDKHPAFSHPKGENNVPQVREFLRGLLDIGYLRTDAAERPVVAFEVQPLGAGESTQTVVADAKRVLREAWRTL</sequence>
<dbReference type="SUPFAM" id="SSF51658">
    <property type="entry name" value="Xylose isomerase-like"/>
    <property type="match status" value="1"/>
</dbReference>
<dbReference type="PANTHER" id="PTHR12110">
    <property type="entry name" value="HYDROXYPYRUVATE ISOMERASE"/>
    <property type="match status" value="1"/>
</dbReference>
<name>A0AAU8N210_9ACTO</name>
<reference evidence="2" key="1">
    <citation type="submission" date="2024-05" db="EMBL/GenBank/DDBJ databases">
        <title>Draft genome assemblies of 36 bacteria isolated from hibernating arctic ground squirrels.</title>
        <authorList>
            <person name="McKee H."/>
            <person name="Mullen L."/>
            <person name="Drown D.M."/>
            <person name="Duddleston K.N."/>
        </authorList>
    </citation>
    <scope>NUCLEOTIDE SEQUENCE</scope>
    <source>
        <strain evidence="2">AR004</strain>
    </source>
</reference>
<feature type="domain" description="Xylose isomerase-like TIM barrel" evidence="1">
    <location>
        <begin position="42"/>
        <end position="265"/>
    </location>
</feature>
<gene>
    <name evidence="2" type="ORF">ABXS69_00325</name>
</gene>
<organism evidence="2">
    <name type="scientific">Actinomyces timonensis</name>
    <dbReference type="NCBI Taxonomy" id="1288391"/>
    <lineage>
        <taxon>Bacteria</taxon>
        <taxon>Bacillati</taxon>
        <taxon>Actinomycetota</taxon>
        <taxon>Actinomycetes</taxon>
        <taxon>Actinomycetales</taxon>
        <taxon>Actinomycetaceae</taxon>
        <taxon>Actinomyces</taxon>
    </lineage>
</organism>
<dbReference type="RefSeq" id="WP_366180657.1">
    <property type="nucleotide sequence ID" value="NZ_CP159989.1"/>
</dbReference>
<protein>
    <submittedName>
        <fullName evidence="2">TIM barrel protein</fullName>
    </submittedName>
</protein>
<dbReference type="Pfam" id="PF01261">
    <property type="entry name" value="AP_endonuc_2"/>
    <property type="match status" value="1"/>
</dbReference>
<evidence type="ECO:0000259" key="1">
    <source>
        <dbReference type="Pfam" id="PF01261"/>
    </source>
</evidence>
<proteinExistence type="predicted"/>
<accession>A0AAU8N210</accession>
<dbReference type="InterPro" id="IPR036237">
    <property type="entry name" value="Xyl_isomerase-like_sf"/>
</dbReference>
<evidence type="ECO:0000313" key="2">
    <source>
        <dbReference type="EMBL" id="XCP82415.1"/>
    </source>
</evidence>
<dbReference type="EMBL" id="CP159989">
    <property type="protein sequence ID" value="XCP82415.1"/>
    <property type="molecule type" value="Genomic_DNA"/>
</dbReference>
<dbReference type="AlphaFoldDB" id="A0AAU8N210"/>
<dbReference type="InterPro" id="IPR050312">
    <property type="entry name" value="IolE/XylAMocC-like"/>
</dbReference>
<dbReference type="InterPro" id="IPR013022">
    <property type="entry name" value="Xyl_isomerase-like_TIM-brl"/>
</dbReference>